<accession>H3BXY0</accession>
<keyword evidence="3" id="KW-0732">Signal</keyword>
<dbReference type="AlphaFoldDB" id="H3BXY0"/>
<protein>
    <submittedName>
        <fullName evidence="8">Uncharacterized protein</fullName>
    </submittedName>
</protein>
<dbReference type="InterPro" id="IPR057724">
    <property type="entry name" value="TCTN1-3_N"/>
</dbReference>
<organism evidence="8 9">
    <name type="scientific">Tetraodon nigroviridis</name>
    <name type="common">Spotted green pufferfish</name>
    <name type="synonym">Chelonodon nigroviridis</name>
    <dbReference type="NCBI Taxonomy" id="99883"/>
    <lineage>
        <taxon>Eukaryota</taxon>
        <taxon>Metazoa</taxon>
        <taxon>Chordata</taxon>
        <taxon>Craniata</taxon>
        <taxon>Vertebrata</taxon>
        <taxon>Euteleostomi</taxon>
        <taxon>Actinopterygii</taxon>
        <taxon>Neopterygii</taxon>
        <taxon>Teleostei</taxon>
        <taxon>Neoteleostei</taxon>
        <taxon>Acanthomorphata</taxon>
        <taxon>Eupercaria</taxon>
        <taxon>Tetraodontiformes</taxon>
        <taxon>Tetradontoidea</taxon>
        <taxon>Tetraodontidae</taxon>
        <taxon>Tetraodon</taxon>
    </lineage>
</organism>
<dbReference type="GeneTree" id="ENSGT00570000079101"/>
<reference evidence="9" key="1">
    <citation type="journal article" date="2004" name="Nature">
        <title>Genome duplication in the teleost fish Tetraodon nigroviridis reveals the early vertebrate proto-karyotype.</title>
        <authorList>
            <person name="Jaillon O."/>
            <person name="Aury J.-M."/>
            <person name="Brunet F."/>
            <person name="Petit J.-L."/>
            <person name="Stange-Thomann N."/>
            <person name="Mauceli E."/>
            <person name="Bouneau L."/>
            <person name="Fischer C."/>
            <person name="Ozouf-Costaz C."/>
            <person name="Bernot A."/>
            <person name="Nicaud S."/>
            <person name="Jaffe D."/>
            <person name="Fisher S."/>
            <person name="Lutfalla G."/>
            <person name="Dossat C."/>
            <person name="Segurens B."/>
            <person name="Dasilva C."/>
            <person name="Salanoubat M."/>
            <person name="Levy M."/>
            <person name="Boudet N."/>
            <person name="Castellano S."/>
            <person name="Anthouard V."/>
            <person name="Jubin C."/>
            <person name="Castelli V."/>
            <person name="Katinka M."/>
            <person name="Vacherie B."/>
            <person name="Biemont C."/>
            <person name="Skalli Z."/>
            <person name="Cattolico L."/>
            <person name="Poulain J."/>
            <person name="De Berardinis V."/>
            <person name="Cruaud C."/>
            <person name="Duprat S."/>
            <person name="Brottier P."/>
            <person name="Coutanceau J.-P."/>
            <person name="Gouzy J."/>
            <person name="Parra G."/>
            <person name="Lardier G."/>
            <person name="Chapple C."/>
            <person name="McKernan K.J."/>
            <person name="McEwan P."/>
            <person name="Bosak S."/>
            <person name="Kellis M."/>
            <person name="Volff J.-N."/>
            <person name="Guigo R."/>
            <person name="Zody M.C."/>
            <person name="Mesirov J."/>
            <person name="Lindblad-Toh K."/>
            <person name="Birren B."/>
            <person name="Nusbaum C."/>
            <person name="Kahn D."/>
            <person name="Robinson-Rechavi M."/>
            <person name="Laudet V."/>
            <person name="Schachter V."/>
            <person name="Quetier F."/>
            <person name="Saurin W."/>
            <person name="Scarpelli C."/>
            <person name="Wincker P."/>
            <person name="Lander E.S."/>
            <person name="Weissenbach J."/>
            <person name="Roest Crollius H."/>
        </authorList>
    </citation>
    <scope>NUCLEOTIDE SEQUENCE [LARGE SCALE GENOMIC DNA]</scope>
</reference>
<dbReference type="PANTHER" id="PTHR14611:SF4">
    <property type="entry name" value="TECTONIC-3"/>
    <property type="match status" value="1"/>
</dbReference>
<dbReference type="GO" id="GO:0060271">
    <property type="term" value="P:cilium assembly"/>
    <property type="evidence" value="ECO:0007669"/>
    <property type="project" value="TreeGrafter"/>
</dbReference>
<reference evidence="8" key="3">
    <citation type="submission" date="2025-09" db="UniProtKB">
        <authorList>
            <consortium name="Ensembl"/>
        </authorList>
    </citation>
    <scope>IDENTIFICATION</scope>
</reference>
<comment type="similarity">
    <text evidence="1">Belongs to the tectonic family.</text>
</comment>
<dbReference type="HOGENOM" id="CLU_016974_1_0_1"/>
<dbReference type="GO" id="GO:0007224">
    <property type="term" value="P:smoothened signaling pathway"/>
    <property type="evidence" value="ECO:0007669"/>
    <property type="project" value="TreeGrafter"/>
</dbReference>
<evidence type="ECO:0000259" key="7">
    <source>
        <dbReference type="Pfam" id="PF25752"/>
    </source>
</evidence>
<evidence type="ECO:0000256" key="4">
    <source>
        <dbReference type="ARBA" id="ARBA00022794"/>
    </source>
</evidence>
<evidence type="ECO:0000256" key="5">
    <source>
        <dbReference type="ARBA" id="ARBA00023180"/>
    </source>
</evidence>
<dbReference type="InterPro" id="IPR011677">
    <property type="entry name" value="TCTN1-3_dom"/>
</dbReference>
<keyword evidence="5" id="KW-0325">Glycoprotein</keyword>
<dbReference type="Pfam" id="PF07773">
    <property type="entry name" value="TCTN_DUF1619"/>
    <property type="match status" value="2"/>
</dbReference>
<reference evidence="8" key="2">
    <citation type="submission" date="2025-08" db="UniProtKB">
        <authorList>
            <consortium name="Ensembl"/>
        </authorList>
    </citation>
    <scope>IDENTIFICATION</scope>
</reference>
<dbReference type="Pfam" id="PF25752">
    <property type="entry name" value="DUF1619_N"/>
    <property type="match status" value="1"/>
</dbReference>
<evidence type="ECO:0000313" key="8">
    <source>
        <dbReference type="Ensembl" id="ENSTNIP00000000845.1"/>
    </source>
</evidence>
<dbReference type="InterPro" id="IPR040354">
    <property type="entry name" value="TCTN1-3"/>
</dbReference>
<feature type="domain" description="Tectonic-1-3" evidence="6">
    <location>
        <begin position="142"/>
        <end position="280"/>
    </location>
</feature>
<evidence type="ECO:0000259" key="6">
    <source>
        <dbReference type="Pfam" id="PF07773"/>
    </source>
</evidence>
<evidence type="ECO:0000256" key="1">
    <source>
        <dbReference type="ARBA" id="ARBA00007633"/>
    </source>
</evidence>
<dbReference type="PANTHER" id="PTHR14611">
    <property type="entry name" value="TECTONIC FAMILY MEMBER"/>
    <property type="match status" value="1"/>
</dbReference>
<name>H3BXY0_TETNG</name>
<proteinExistence type="inferred from homology"/>
<evidence type="ECO:0000256" key="2">
    <source>
        <dbReference type="ARBA" id="ARBA00011495"/>
    </source>
</evidence>
<keyword evidence="9" id="KW-1185">Reference proteome</keyword>
<keyword evidence="4" id="KW-0970">Cilium biogenesis/degradation</keyword>
<dbReference type="Proteomes" id="UP000007303">
    <property type="component" value="Unassembled WGS sequence"/>
</dbReference>
<evidence type="ECO:0000313" key="9">
    <source>
        <dbReference type="Proteomes" id="UP000007303"/>
    </source>
</evidence>
<feature type="domain" description="Tectonic-1-3" evidence="6">
    <location>
        <begin position="311"/>
        <end position="474"/>
    </location>
</feature>
<sequence length="497" mass="54585">PLDGSTSPTPLTTDDEGGTFRTVTPPPDCLCDLTPDFCDIDCCCDTADCNVANLSTLFTKCPQKPLSGVCVEKWLMFRANVDPALVTVTDSHFCINNEGMTHEQRLQQKFLQGKNILTISHETGFLTCEYLKCICFRQVDDVLQTYFSDASVWGLLRQPAPAAGGTFCTNQNPAKFLRSVSSSCTRTITRQSCTTDPNLNAYSYFYDMSLVKIPVVELRSVLFQISVTPQSGWPEPSEQNGSCLNVVKKVEFIIGYTGRGELTYANLSVLLADVDLVSSRTRRPVLLIRIHSVFQLAADAPSSERLSAAVGLRIGSPVRTLSDGKMSPLTTLGLSQSGECSSDPSRRSPILFTFNTFTGCTVRLLPGDCSALRSQIYTILEGPKTAEVLAMSSGSQPAWTRVITQKCPSSAEETCASGCILPKALSIRVLWARQGPLDLPQNYILGAKYLFQCQRFQCPVSSPLILTTEVIFADTTRYPEPPRGEPQPKWKFPFGFF</sequence>
<evidence type="ECO:0000256" key="3">
    <source>
        <dbReference type="ARBA" id="ARBA00022729"/>
    </source>
</evidence>
<comment type="subunit">
    <text evidence="2">Part of the tectonic-like complex (also named B9 complex).</text>
</comment>
<feature type="domain" description="Tectonic-1-3 N-terminal" evidence="7">
    <location>
        <begin position="26"/>
        <end position="85"/>
    </location>
</feature>
<dbReference type="Ensembl" id="ENSTNIT00000003146.1">
    <property type="protein sequence ID" value="ENSTNIP00000000845.1"/>
    <property type="gene ID" value="ENSTNIG00000001035.1"/>
</dbReference>